<comment type="similarity">
    <text evidence="12">Belongs to the protein kinase superfamily. Ser/Thr protein kinase family. CDPK subfamily.</text>
</comment>
<dbReference type="InterPro" id="IPR002048">
    <property type="entry name" value="EF_hand_dom"/>
</dbReference>
<dbReference type="Proteomes" id="UP000007494">
    <property type="component" value="Chromosome X"/>
</dbReference>
<evidence type="ECO:0000259" key="18">
    <source>
        <dbReference type="PROSITE" id="PS50222"/>
    </source>
</evidence>
<reference evidence="21" key="4">
    <citation type="journal article" date="2015" name="PLoS ONE">
        <title>Comprehensive Evaluation of Toxoplasma gondii VEG and Neospora caninum LIV Genomes with Tachyzoite Stage Transcriptome and Proteome Defines Novel Transcript Features.</title>
        <authorList>
            <person name="Ramaprasad A."/>
            <person name="Mourier T."/>
            <person name="Naeem R."/>
            <person name="Malas T.B."/>
            <person name="Moussa E."/>
            <person name="Panigrahi A."/>
            <person name="Vermont S.J."/>
            <person name="Otto T.D."/>
            <person name="Wastling J."/>
            <person name="Pain A."/>
        </authorList>
    </citation>
    <scope>NUCLEOTIDE SEQUENCE</scope>
    <source>
        <strain evidence="21">Liverpool</strain>
    </source>
</reference>
<dbReference type="GO" id="GO:0005509">
    <property type="term" value="F:calcium ion binding"/>
    <property type="evidence" value="ECO:0007669"/>
    <property type="project" value="InterPro"/>
</dbReference>
<proteinExistence type="inferred from homology"/>
<dbReference type="InterPro" id="IPR000719">
    <property type="entry name" value="Prot_kinase_dom"/>
</dbReference>
<dbReference type="InterPro" id="IPR011992">
    <property type="entry name" value="EF-hand-dom_pair"/>
</dbReference>
<evidence type="ECO:0000256" key="11">
    <source>
        <dbReference type="ARBA" id="ARBA00022840"/>
    </source>
</evidence>
<dbReference type="SUPFAM" id="SSF56112">
    <property type="entry name" value="Protein kinase-like (PK-like)"/>
    <property type="match status" value="1"/>
</dbReference>
<dbReference type="PROSITE" id="PS00018">
    <property type="entry name" value="EF_HAND_1"/>
    <property type="match status" value="2"/>
</dbReference>
<dbReference type="PROSITE" id="PS50222">
    <property type="entry name" value="EF_HAND_2"/>
    <property type="match status" value="4"/>
</dbReference>
<evidence type="ECO:0000256" key="13">
    <source>
        <dbReference type="ARBA" id="ARBA00047899"/>
    </source>
</evidence>
<comment type="catalytic activity">
    <reaction evidence="14">
        <text>L-seryl-[protein] + ATP = O-phospho-L-seryl-[protein] + ADP + H(+)</text>
        <dbReference type="Rhea" id="RHEA:17989"/>
        <dbReference type="Rhea" id="RHEA-COMP:9863"/>
        <dbReference type="Rhea" id="RHEA-COMP:11604"/>
        <dbReference type="ChEBI" id="CHEBI:15378"/>
        <dbReference type="ChEBI" id="CHEBI:29999"/>
        <dbReference type="ChEBI" id="CHEBI:30616"/>
        <dbReference type="ChEBI" id="CHEBI:83421"/>
        <dbReference type="ChEBI" id="CHEBI:456216"/>
        <dbReference type="EC" id="2.7.11.1"/>
    </reaction>
</comment>
<feature type="domain" description="EF-hand" evidence="18">
    <location>
        <begin position="580"/>
        <end position="615"/>
    </location>
</feature>
<evidence type="ECO:0000256" key="3">
    <source>
        <dbReference type="ARBA" id="ARBA00012513"/>
    </source>
</evidence>
<dbReference type="CDD" id="cd05117">
    <property type="entry name" value="STKc_CAMK"/>
    <property type="match status" value="1"/>
</dbReference>
<evidence type="ECO:0000256" key="6">
    <source>
        <dbReference type="ARBA" id="ARBA00022723"/>
    </source>
</evidence>
<dbReference type="OrthoDB" id="40902at2759"/>
<gene>
    <name evidence="21" type="ORF">BN1204_047220</name>
    <name evidence="20" type="ORF">NCLIV_047220</name>
</gene>
<evidence type="ECO:0000256" key="2">
    <source>
        <dbReference type="ARBA" id="ARBA00011245"/>
    </source>
</evidence>
<dbReference type="FunFam" id="1.10.510.10:FF:000571">
    <property type="entry name" value="Maternal embryonic leucine zipper kinase"/>
    <property type="match status" value="1"/>
</dbReference>
<reference evidence="20" key="2">
    <citation type="submission" date="2011-03" db="EMBL/GenBank/DDBJ databases">
        <title>Comparative genomics and transcriptomics of Neospora caninum and Toxoplasma gondii.</title>
        <authorList>
            <person name="Reid A.J."/>
            <person name="Sohal A."/>
            <person name="Harris D."/>
            <person name="Quail M."/>
            <person name="Sanders M."/>
            <person name="Berriman M."/>
            <person name="Wastling J.M."/>
            <person name="Pain A."/>
        </authorList>
    </citation>
    <scope>NUCLEOTIDE SEQUENCE</scope>
    <source>
        <strain evidence="20">Liverpool</strain>
    </source>
</reference>
<dbReference type="PANTHER" id="PTHR24349">
    <property type="entry name" value="SERINE/THREONINE-PROTEIN KINASE"/>
    <property type="match status" value="1"/>
</dbReference>
<evidence type="ECO:0000256" key="5">
    <source>
        <dbReference type="ARBA" id="ARBA00022679"/>
    </source>
</evidence>
<dbReference type="InterPro" id="IPR013784">
    <property type="entry name" value="Carb-bd-like_fold"/>
</dbReference>
<dbReference type="OMA" id="WFAMHAP"/>
<organism evidence="20 22">
    <name type="scientific">Neospora caninum (strain Liverpool)</name>
    <dbReference type="NCBI Taxonomy" id="572307"/>
    <lineage>
        <taxon>Eukaryota</taxon>
        <taxon>Sar</taxon>
        <taxon>Alveolata</taxon>
        <taxon>Apicomplexa</taxon>
        <taxon>Conoidasida</taxon>
        <taxon>Coccidia</taxon>
        <taxon>Eucoccidiorida</taxon>
        <taxon>Eimeriorina</taxon>
        <taxon>Sarcocystidae</taxon>
        <taxon>Neospora</taxon>
    </lineage>
</organism>
<dbReference type="SMART" id="SM01065">
    <property type="entry name" value="CBM_2"/>
    <property type="match status" value="1"/>
</dbReference>
<sequence length="716" mass="79214">MPLKTSWHCSCNATFPGDLLMVVANHDRVGNWNPQNSVVLSTDASSFPTWRSGEVCFDEQQPVRLEYKLIIRRASGEIYWEPIPTNRVVTLTANTSSVIENVWGSLATCSITFFPLQPIPGPSFYKHAAGGSKRKDVRAASLHSAASVSDGSGSDDGARPQVGESRRMLHSVHGPPVSSGTGKATAAAERGGKGYIMPHHQCNTGQRRGSTSTQAADEAAGGGNRVSFKRSAFILANTGPITNYYTVSKTIGRGTWGEVKLVIDNATGARRAAKKIPKCYVEDADRFRQEIEIMKSLDHPNIVRLYETFEDMTDFYLVMEHCTGGELFDRLVHQGVFTEALACRIMRQILAAVAYCHAHRVAHRDLKPENFLFLHDNPESPIKLIDFGLAARFKPGQPMRTRAGTPYYVSPQVLEGRYGPECDVWSAGVMMYILLCGYPPFNAPSDRAIMNKVRAGHYTFPDSEWSRVSLQAKDLISRLLDRHPRTRISAEQGLRHAWFAMHAPGDHFEPLGLDILSKFRRFQGLSRLKKLALTVIAQHLEDSEIEGLKNVFTQLDTEGDGVLTVEEIRKGIERSGVHLPPDMVLEEVLREVDTAGTGSIDYTEFIAACLHQSHYIREEACRAAFRVLDINGDGLVSAQELRQVFHMAGDLETDAAAELLEADSDGDGHITFEEFCGLMRKVPSLALVTEHTVSMMRRTCSRTNISEASLTPRAPG</sequence>
<dbReference type="RefSeq" id="XP_003884321.1">
    <property type="nucleotide sequence ID" value="XM_003884272.1"/>
</dbReference>
<evidence type="ECO:0000259" key="19">
    <source>
        <dbReference type="PROSITE" id="PS51166"/>
    </source>
</evidence>
<dbReference type="Pfam" id="PF00686">
    <property type="entry name" value="CBM_20"/>
    <property type="match status" value="1"/>
</dbReference>
<dbReference type="InterPro" id="IPR050205">
    <property type="entry name" value="CDPK_Ser/Thr_kinases"/>
</dbReference>
<dbReference type="PROSITE" id="PS51166">
    <property type="entry name" value="CBM20"/>
    <property type="match status" value="1"/>
</dbReference>
<dbReference type="GO" id="GO:0005524">
    <property type="term" value="F:ATP binding"/>
    <property type="evidence" value="ECO:0007669"/>
    <property type="project" value="UniProtKB-UniRule"/>
</dbReference>
<keyword evidence="9 20" id="KW-0418">Kinase</keyword>
<dbReference type="FunFam" id="1.10.238.10:FF:000001">
    <property type="entry name" value="Calmodulin 1"/>
    <property type="match status" value="1"/>
</dbReference>
<evidence type="ECO:0000256" key="1">
    <source>
        <dbReference type="ARBA" id="ARBA00001946"/>
    </source>
</evidence>
<evidence type="ECO:0000256" key="4">
    <source>
        <dbReference type="ARBA" id="ARBA00022527"/>
    </source>
</evidence>
<evidence type="ECO:0000256" key="12">
    <source>
        <dbReference type="ARBA" id="ARBA00024334"/>
    </source>
</evidence>
<dbReference type="FunFam" id="3.30.200.20:FF:000315">
    <property type="entry name" value="Calcium-dependent protein kinase 3"/>
    <property type="match status" value="1"/>
</dbReference>
<comment type="cofactor">
    <cofactor evidence="1">
        <name>Mg(2+)</name>
        <dbReference type="ChEBI" id="CHEBI:18420"/>
    </cofactor>
</comment>
<dbReference type="SUPFAM" id="SSF49452">
    <property type="entry name" value="Starch-binding domain-like"/>
    <property type="match status" value="1"/>
</dbReference>
<dbReference type="InParanoid" id="F0VM12"/>
<evidence type="ECO:0000256" key="14">
    <source>
        <dbReference type="ARBA" id="ARBA00048679"/>
    </source>
</evidence>
<dbReference type="EC" id="2.7.11.1" evidence="3"/>
<dbReference type="EMBL" id="LN714485">
    <property type="protein sequence ID" value="CEL68996.1"/>
    <property type="molecule type" value="Genomic_DNA"/>
</dbReference>
<dbReference type="CDD" id="cd00051">
    <property type="entry name" value="EFh"/>
    <property type="match status" value="1"/>
</dbReference>
<evidence type="ECO:0000256" key="15">
    <source>
        <dbReference type="PROSITE-ProRule" id="PRU10141"/>
    </source>
</evidence>
<dbReference type="eggNOG" id="KOG0032">
    <property type="taxonomic scope" value="Eukaryota"/>
</dbReference>
<keyword evidence="22" id="KW-1185">Reference proteome</keyword>
<evidence type="ECO:0000256" key="9">
    <source>
        <dbReference type="ARBA" id="ARBA00022777"/>
    </source>
</evidence>
<keyword evidence="4" id="KW-0723">Serine/threonine-protein kinase</keyword>
<evidence type="ECO:0000256" key="8">
    <source>
        <dbReference type="ARBA" id="ARBA00022741"/>
    </source>
</evidence>
<dbReference type="Pfam" id="PF00069">
    <property type="entry name" value="Pkinase"/>
    <property type="match status" value="1"/>
</dbReference>
<evidence type="ECO:0000313" key="22">
    <source>
        <dbReference type="Proteomes" id="UP000007494"/>
    </source>
</evidence>
<keyword evidence="6" id="KW-0479">Metal-binding</keyword>
<dbReference type="Gene3D" id="2.60.40.10">
    <property type="entry name" value="Immunoglobulins"/>
    <property type="match status" value="1"/>
</dbReference>
<accession>F0VM12</accession>
<dbReference type="SMART" id="SM00054">
    <property type="entry name" value="EFh"/>
    <property type="match status" value="4"/>
</dbReference>
<feature type="binding site" evidence="15">
    <location>
        <position position="275"/>
    </location>
    <ligand>
        <name>ATP</name>
        <dbReference type="ChEBI" id="CHEBI:30616"/>
    </ligand>
</feature>
<feature type="region of interest" description="Disordered" evidence="16">
    <location>
        <begin position="203"/>
        <end position="222"/>
    </location>
</feature>
<dbReference type="AlphaFoldDB" id="F0VM12"/>
<keyword evidence="11 15" id="KW-0067">ATP-binding</keyword>
<dbReference type="PROSITE" id="PS50011">
    <property type="entry name" value="PROTEIN_KINASE_DOM"/>
    <property type="match status" value="1"/>
</dbReference>
<keyword evidence="10" id="KW-0106">Calcium</keyword>
<dbReference type="PROSITE" id="PS00108">
    <property type="entry name" value="PROTEIN_KINASE_ST"/>
    <property type="match status" value="1"/>
</dbReference>
<evidence type="ECO:0000313" key="21">
    <source>
        <dbReference type="EMBL" id="CEL68996.1"/>
    </source>
</evidence>
<comment type="catalytic activity">
    <reaction evidence="13">
        <text>L-threonyl-[protein] + ATP = O-phospho-L-threonyl-[protein] + ADP + H(+)</text>
        <dbReference type="Rhea" id="RHEA:46608"/>
        <dbReference type="Rhea" id="RHEA-COMP:11060"/>
        <dbReference type="Rhea" id="RHEA-COMP:11605"/>
        <dbReference type="ChEBI" id="CHEBI:15378"/>
        <dbReference type="ChEBI" id="CHEBI:30013"/>
        <dbReference type="ChEBI" id="CHEBI:30616"/>
        <dbReference type="ChEBI" id="CHEBI:61977"/>
        <dbReference type="ChEBI" id="CHEBI:456216"/>
        <dbReference type="EC" id="2.7.11.1"/>
    </reaction>
</comment>
<dbReference type="Pfam" id="PF13499">
    <property type="entry name" value="EF-hand_7"/>
    <property type="match status" value="2"/>
</dbReference>
<evidence type="ECO:0000313" key="20">
    <source>
        <dbReference type="EMBL" id="CBZ54290.1"/>
    </source>
</evidence>
<feature type="domain" description="EF-hand" evidence="18">
    <location>
        <begin position="543"/>
        <end position="578"/>
    </location>
</feature>
<keyword evidence="7" id="KW-0677">Repeat</keyword>
<feature type="domain" description="Protein kinase" evidence="17">
    <location>
        <begin position="245"/>
        <end position="499"/>
    </location>
</feature>
<dbReference type="InterPro" id="IPR018247">
    <property type="entry name" value="EF_Hand_1_Ca_BS"/>
</dbReference>
<dbReference type="EMBL" id="FR823391">
    <property type="protein sequence ID" value="CBZ54290.1"/>
    <property type="molecule type" value="Genomic_DNA"/>
</dbReference>
<dbReference type="CDD" id="cd05467">
    <property type="entry name" value="CBM20"/>
    <property type="match status" value="1"/>
</dbReference>
<dbReference type="InterPro" id="IPR008271">
    <property type="entry name" value="Ser/Thr_kinase_AS"/>
</dbReference>
<evidence type="ECO:0000256" key="16">
    <source>
        <dbReference type="SAM" id="MobiDB-lite"/>
    </source>
</evidence>
<dbReference type="GO" id="GO:0004674">
    <property type="term" value="F:protein serine/threonine kinase activity"/>
    <property type="evidence" value="ECO:0007669"/>
    <property type="project" value="UniProtKB-KW"/>
</dbReference>
<dbReference type="SUPFAM" id="SSF47473">
    <property type="entry name" value="EF-hand"/>
    <property type="match status" value="1"/>
</dbReference>
<feature type="compositionally biased region" description="Polar residues" evidence="16">
    <location>
        <begin position="203"/>
        <end position="215"/>
    </location>
</feature>
<evidence type="ECO:0000256" key="7">
    <source>
        <dbReference type="ARBA" id="ARBA00022737"/>
    </source>
</evidence>
<reference evidence="20" key="1">
    <citation type="submission" date="2011-02" db="EMBL/GenBank/DDBJ databases">
        <authorList>
            <person name="Aslett M."/>
        </authorList>
    </citation>
    <scope>NUCLEOTIDE SEQUENCE</scope>
    <source>
        <strain evidence="20">Liverpool</strain>
    </source>
</reference>
<dbReference type="Gene3D" id="1.10.238.10">
    <property type="entry name" value="EF-hand"/>
    <property type="match status" value="2"/>
</dbReference>
<dbReference type="GeneID" id="13442221"/>
<name>F0VM12_NEOCL</name>
<dbReference type="VEuPathDB" id="ToxoDB:NCLIV_047220"/>
<reference evidence="22" key="3">
    <citation type="journal article" date="2012" name="PLoS Pathog.">
        <title>Comparative genomics of the apicomplexan parasites Toxoplasma gondii and Neospora caninum: Coccidia differing in host range and transmission strategy.</title>
        <authorList>
            <person name="Reid A.J."/>
            <person name="Vermont S.J."/>
            <person name="Cotton J.A."/>
            <person name="Harris D."/>
            <person name="Hill-Cawthorne G.A."/>
            <person name="Konen-Waisman S."/>
            <person name="Latham S.M."/>
            <person name="Mourier T."/>
            <person name="Norton R."/>
            <person name="Quail M.A."/>
            <person name="Sanders M."/>
            <person name="Shanmugam D."/>
            <person name="Sohal A."/>
            <person name="Wasmuth J.D."/>
            <person name="Brunk B."/>
            <person name="Grigg M.E."/>
            <person name="Howard J.C."/>
            <person name="Parkinson J."/>
            <person name="Roos D.S."/>
            <person name="Trees A.J."/>
            <person name="Berriman M."/>
            <person name="Pain A."/>
            <person name="Wastling J.M."/>
        </authorList>
    </citation>
    <scope>NUCLEOTIDE SEQUENCE [LARGE SCALE GENOMIC DNA]</scope>
    <source>
        <strain evidence="22">Liverpool</strain>
    </source>
</reference>
<dbReference type="GO" id="GO:2001070">
    <property type="term" value="F:starch binding"/>
    <property type="evidence" value="ECO:0007669"/>
    <property type="project" value="InterPro"/>
</dbReference>
<dbReference type="SMART" id="SM00220">
    <property type="entry name" value="S_TKc"/>
    <property type="match status" value="1"/>
</dbReference>
<feature type="domain" description="EF-hand" evidence="18">
    <location>
        <begin position="616"/>
        <end position="651"/>
    </location>
</feature>
<dbReference type="InterPro" id="IPR017441">
    <property type="entry name" value="Protein_kinase_ATP_BS"/>
</dbReference>
<dbReference type="InterPro" id="IPR011009">
    <property type="entry name" value="Kinase-like_dom_sf"/>
</dbReference>
<feature type="region of interest" description="Disordered" evidence="16">
    <location>
        <begin position="136"/>
        <end position="161"/>
    </location>
</feature>
<dbReference type="InterPro" id="IPR013783">
    <property type="entry name" value="Ig-like_fold"/>
</dbReference>
<protein>
    <recommendedName>
        <fullName evidence="3">non-specific serine/threonine protein kinase</fullName>
        <ecNumber evidence="3">2.7.11.1</ecNumber>
    </recommendedName>
</protein>
<dbReference type="Gene3D" id="3.30.200.20">
    <property type="entry name" value="Phosphorylase Kinase, domain 1"/>
    <property type="match status" value="1"/>
</dbReference>
<evidence type="ECO:0000259" key="17">
    <source>
        <dbReference type="PROSITE" id="PS50011"/>
    </source>
</evidence>
<comment type="subunit">
    <text evidence="2">Monomer.</text>
</comment>
<keyword evidence="5" id="KW-0808">Transferase</keyword>
<evidence type="ECO:0000256" key="10">
    <source>
        <dbReference type="ARBA" id="ARBA00022837"/>
    </source>
</evidence>
<feature type="domain" description="CBM20" evidence="19">
    <location>
        <begin position="1"/>
        <end position="105"/>
    </location>
</feature>
<dbReference type="PROSITE" id="PS00107">
    <property type="entry name" value="PROTEIN_KINASE_ATP"/>
    <property type="match status" value="1"/>
</dbReference>
<dbReference type="Gene3D" id="1.10.510.10">
    <property type="entry name" value="Transferase(Phosphotransferase) domain 1"/>
    <property type="match status" value="1"/>
</dbReference>
<dbReference type="InterPro" id="IPR002044">
    <property type="entry name" value="CBM20"/>
</dbReference>
<feature type="domain" description="EF-hand" evidence="18">
    <location>
        <begin position="661"/>
        <end position="685"/>
    </location>
</feature>
<keyword evidence="8 15" id="KW-0547">Nucleotide-binding</keyword>